<accession>A0A1H6FIW5</accession>
<gene>
    <name evidence="2" type="ORF">MBHS_05256</name>
</gene>
<evidence type="ECO:0000256" key="1">
    <source>
        <dbReference type="SAM" id="MobiDB-lite"/>
    </source>
</evidence>
<feature type="region of interest" description="Disordered" evidence="1">
    <location>
        <begin position="75"/>
        <end position="102"/>
    </location>
</feature>
<evidence type="ECO:0000313" key="2">
    <source>
        <dbReference type="EMBL" id="SEH09361.1"/>
    </source>
</evidence>
<name>A0A1H6FIW5_9GAMM</name>
<feature type="compositionally biased region" description="Polar residues" evidence="1">
    <location>
        <begin position="91"/>
        <end position="102"/>
    </location>
</feature>
<sequence length="147" mass="17520">MPETFRTRYKSPLHKVLNMLERGRDNWKTKYCEAKLQIKYLKNKLRRIEQSQQNWKQKAQASAVEVKYLQAAIEQHKQREEGDKKNRVASPKSNANRKSSKSYVLNRSCIVVSQPRFDWRKWFAHSVKKLNSSDEFSWYVVECPKLG</sequence>
<protein>
    <submittedName>
        <fullName evidence="2">Uncharacterized protein</fullName>
    </submittedName>
</protein>
<proteinExistence type="predicted"/>
<reference evidence="2 3" key="1">
    <citation type="submission" date="2016-10" db="EMBL/GenBank/DDBJ databases">
        <authorList>
            <person name="de Groot N.N."/>
        </authorList>
    </citation>
    <scope>NUCLEOTIDE SEQUENCE [LARGE SCALE GENOMIC DNA]</scope>
    <source>
        <strain evidence="2">MBHS1</strain>
    </source>
</reference>
<dbReference type="RefSeq" id="WP_103922717.1">
    <property type="nucleotide sequence ID" value="NZ_FMSV02000562.1"/>
</dbReference>
<organism evidence="2 3">
    <name type="scientific">Candidatus Venteria ishoeyi</name>
    <dbReference type="NCBI Taxonomy" id="1899563"/>
    <lineage>
        <taxon>Bacteria</taxon>
        <taxon>Pseudomonadati</taxon>
        <taxon>Pseudomonadota</taxon>
        <taxon>Gammaproteobacteria</taxon>
        <taxon>Thiotrichales</taxon>
        <taxon>Thiotrichaceae</taxon>
        <taxon>Venteria</taxon>
    </lineage>
</organism>
<dbReference type="AlphaFoldDB" id="A0A1H6FIW5"/>
<evidence type="ECO:0000313" key="3">
    <source>
        <dbReference type="Proteomes" id="UP000236724"/>
    </source>
</evidence>
<dbReference type="Proteomes" id="UP000236724">
    <property type="component" value="Unassembled WGS sequence"/>
</dbReference>
<feature type="compositionally biased region" description="Basic and acidic residues" evidence="1">
    <location>
        <begin position="75"/>
        <end position="86"/>
    </location>
</feature>
<dbReference type="EMBL" id="FMSV02000562">
    <property type="protein sequence ID" value="SEH09361.1"/>
    <property type="molecule type" value="Genomic_DNA"/>
</dbReference>
<keyword evidence="3" id="KW-1185">Reference proteome</keyword>